<proteinExistence type="predicted"/>
<organism evidence="2 3">
    <name type="scientific">Jimgerdemannia flammicorona</name>
    <dbReference type="NCBI Taxonomy" id="994334"/>
    <lineage>
        <taxon>Eukaryota</taxon>
        <taxon>Fungi</taxon>
        <taxon>Fungi incertae sedis</taxon>
        <taxon>Mucoromycota</taxon>
        <taxon>Mucoromycotina</taxon>
        <taxon>Endogonomycetes</taxon>
        <taxon>Endogonales</taxon>
        <taxon>Endogonaceae</taxon>
        <taxon>Jimgerdemannia</taxon>
    </lineage>
</organism>
<dbReference type="PROSITE" id="PS50011">
    <property type="entry name" value="PROTEIN_KINASE_DOM"/>
    <property type="match status" value="1"/>
</dbReference>
<evidence type="ECO:0000313" key="3">
    <source>
        <dbReference type="Proteomes" id="UP000274822"/>
    </source>
</evidence>
<accession>A0A433QM63</accession>
<dbReference type="GO" id="GO:0005524">
    <property type="term" value="F:ATP binding"/>
    <property type="evidence" value="ECO:0007669"/>
    <property type="project" value="InterPro"/>
</dbReference>
<dbReference type="InterPro" id="IPR000719">
    <property type="entry name" value="Prot_kinase_dom"/>
</dbReference>
<comment type="caution">
    <text evidence="2">The sequence shown here is derived from an EMBL/GenBank/DDBJ whole genome shotgun (WGS) entry which is preliminary data.</text>
</comment>
<dbReference type="EMBL" id="RBNJ01003507">
    <property type="protein sequence ID" value="RUS30849.1"/>
    <property type="molecule type" value="Genomic_DNA"/>
</dbReference>
<protein>
    <recommendedName>
        <fullName evidence="1">Protein kinase domain-containing protein</fullName>
    </recommendedName>
</protein>
<evidence type="ECO:0000259" key="1">
    <source>
        <dbReference type="PROSITE" id="PS50011"/>
    </source>
</evidence>
<evidence type="ECO:0000313" key="2">
    <source>
        <dbReference type="EMBL" id="RUS30849.1"/>
    </source>
</evidence>
<dbReference type="Gene3D" id="1.10.510.10">
    <property type="entry name" value="Transferase(Phosphotransferase) domain 1"/>
    <property type="match status" value="1"/>
</dbReference>
<dbReference type="InterPro" id="IPR011009">
    <property type="entry name" value="Kinase-like_dom_sf"/>
</dbReference>
<feature type="domain" description="Protein kinase" evidence="1">
    <location>
        <begin position="1"/>
        <end position="107"/>
    </location>
</feature>
<gene>
    <name evidence="2" type="ORF">BC938DRAFT_478881</name>
</gene>
<dbReference type="SUPFAM" id="SSF56112">
    <property type="entry name" value="Protein kinase-like (PK-like)"/>
    <property type="match status" value="1"/>
</dbReference>
<reference evidence="2 3" key="1">
    <citation type="journal article" date="2018" name="New Phytol.">
        <title>Phylogenomics of Endogonaceae and evolution of mycorrhizas within Mucoromycota.</title>
        <authorList>
            <person name="Chang Y."/>
            <person name="Desiro A."/>
            <person name="Na H."/>
            <person name="Sandor L."/>
            <person name="Lipzen A."/>
            <person name="Clum A."/>
            <person name="Barry K."/>
            <person name="Grigoriev I.V."/>
            <person name="Martin F.M."/>
            <person name="Stajich J.E."/>
            <person name="Smith M.E."/>
            <person name="Bonito G."/>
            <person name="Spatafora J.W."/>
        </authorList>
    </citation>
    <scope>NUCLEOTIDE SEQUENCE [LARGE SCALE GENOMIC DNA]</scope>
    <source>
        <strain evidence="2 3">AD002</strain>
    </source>
</reference>
<keyword evidence="3" id="KW-1185">Reference proteome</keyword>
<sequence>MAPERLIETIKPTREQLVLADIYGYGMVVWQVITDGRLPYEDVPRGNMLYAQQLKAVHNKPDSDWSSVDDVGKIPDDVPTVFRQLVTNAWPRNRLIVRRLLRSRNSLTITWQPPP</sequence>
<dbReference type="Proteomes" id="UP000274822">
    <property type="component" value="Unassembled WGS sequence"/>
</dbReference>
<dbReference type="GO" id="GO:0004672">
    <property type="term" value="F:protein kinase activity"/>
    <property type="evidence" value="ECO:0007669"/>
    <property type="project" value="InterPro"/>
</dbReference>
<name>A0A433QM63_9FUNG</name>
<dbReference type="AlphaFoldDB" id="A0A433QM63"/>